<protein>
    <submittedName>
        <fullName evidence="2">Uncharacterized protein</fullName>
    </submittedName>
</protein>
<accession>A0A1X6NZU1</accession>
<evidence type="ECO:0000313" key="2">
    <source>
        <dbReference type="EMBL" id="OSX74055.1"/>
    </source>
</evidence>
<evidence type="ECO:0000313" key="3">
    <source>
        <dbReference type="Proteomes" id="UP000218209"/>
    </source>
</evidence>
<dbReference type="Proteomes" id="UP000218209">
    <property type="component" value="Unassembled WGS sequence"/>
</dbReference>
<feature type="compositionally biased region" description="Polar residues" evidence="1">
    <location>
        <begin position="216"/>
        <end position="228"/>
    </location>
</feature>
<feature type="compositionally biased region" description="Pro residues" evidence="1">
    <location>
        <begin position="17"/>
        <end position="33"/>
    </location>
</feature>
<keyword evidence="3" id="KW-1185">Reference proteome</keyword>
<organism evidence="2 3">
    <name type="scientific">Porphyra umbilicalis</name>
    <name type="common">Purple laver</name>
    <name type="synonym">Red alga</name>
    <dbReference type="NCBI Taxonomy" id="2786"/>
    <lineage>
        <taxon>Eukaryota</taxon>
        <taxon>Rhodophyta</taxon>
        <taxon>Bangiophyceae</taxon>
        <taxon>Bangiales</taxon>
        <taxon>Bangiaceae</taxon>
        <taxon>Porphyra</taxon>
    </lineage>
</organism>
<dbReference type="EMBL" id="KV918966">
    <property type="protein sequence ID" value="OSX74055.1"/>
    <property type="molecule type" value="Genomic_DNA"/>
</dbReference>
<gene>
    <name evidence="2" type="ORF">BU14_0312s0009</name>
</gene>
<feature type="compositionally biased region" description="Basic and acidic residues" evidence="1">
    <location>
        <begin position="101"/>
        <end position="117"/>
    </location>
</feature>
<sequence>MVVPPPVPANGARGPLALPPPRVHPPWLPPPWSPLWERRLGGGSDGPASGRRRRRHGQPTTGHRPPSRPRRPRHRRGRPDGATGATSTAPSCGPPHSPARQVREPHMPRRHGEDGVGRRGGAPPPTPPVTTPRRRAAPTTTDGRRRPPRASHHPSPVRVGASPDERQRGWLQHRPRRRRRATRGGGHRGAARLAIGRTQSGWRVTGAGGGGAQPFPTHSPSANGPTAR</sequence>
<dbReference type="AlphaFoldDB" id="A0A1X6NZU1"/>
<feature type="compositionally biased region" description="Basic residues" evidence="1">
    <location>
        <begin position="171"/>
        <end position="190"/>
    </location>
</feature>
<feature type="region of interest" description="Disordered" evidence="1">
    <location>
        <begin position="1"/>
        <end position="228"/>
    </location>
</feature>
<reference evidence="2 3" key="1">
    <citation type="submission" date="2017-03" db="EMBL/GenBank/DDBJ databases">
        <title>WGS assembly of Porphyra umbilicalis.</title>
        <authorList>
            <person name="Brawley S.H."/>
            <person name="Blouin N.A."/>
            <person name="Ficko-Blean E."/>
            <person name="Wheeler G.L."/>
            <person name="Lohr M."/>
            <person name="Goodson H.V."/>
            <person name="Jenkins J.W."/>
            <person name="Blaby-Haas C.E."/>
            <person name="Helliwell K.E."/>
            <person name="Chan C."/>
            <person name="Marriage T."/>
            <person name="Bhattacharya D."/>
            <person name="Klein A.S."/>
            <person name="Badis Y."/>
            <person name="Brodie J."/>
            <person name="Cao Y."/>
            <person name="Collen J."/>
            <person name="Dittami S.M."/>
            <person name="Gachon C.M."/>
            <person name="Green B.R."/>
            <person name="Karpowicz S."/>
            <person name="Kim J.W."/>
            <person name="Kudahl U."/>
            <person name="Lin S."/>
            <person name="Michel G."/>
            <person name="Mittag M."/>
            <person name="Olson B.J."/>
            <person name="Pangilinan J."/>
            <person name="Peng Y."/>
            <person name="Qiu H."/>
            <person name="Shu S."/>
            <person name="Singer J.T."/>
            <person name="Smith A.G."/>
            <person name="Sprecher B.N."/>
            <person name="Wagner V."/>
            <person name="Wang W."/>
            <person name="Wang Z.-Y."/>
            <person name="Yan J."/>
            <person name="Yarish C."/>
            <person name="Zoeuner-Riek S."/>
            <person name="Zhuang Y."/>
            <person name="Zou Y."/>
            <person name="Lindquist E.A."/>
            <person name="Grimwood J."/>
            <person name="Barry K."/>
            <person name="Rokhsar D.S."/>
            <person name="Schmutz J."/>
            <person name="Stiller J.W."/>
            <person name="Grossman A.R."/>
            <person name="Prochnik S.E."/>
        </authorList>
    </citation>
    <scope>NUCLEOTIDE SEQUENCE [LARGE SCALE GENOMIC DNA]</scope>
    <source>
        <strain evidence="2">4086291</strain>
    </source>
</reference>
<proteinExistence type="predicted"/>
<feature type="compositionally biased region" description="Basic residues" evidence="1">
    <location>
        <begin position="65"/>
        <end position="77"/>
    </location>
</feature>
<evidence type="ECO:0000256" key="1">
    <source>
        <dbReference type="SAM" id="MobiDB-lite"/>
    </source>
</evidence>
<name>A0A1X6NZU1_PORUM</name>